<sequence length="65" mass="6728">MVALVFCRGVALVASACVDSTGSAGVVFGLTHVVVKAFLCFRCFVVSFLARSECELQESIAAIAG</sequence>
<reference evidence="2" key="1">
    <citation type="submission" date="2017-07" db="EMBL/GenBank/DDBJ databases">
        <title>Taro Niue Genome Assembly and Annotation.</title>
        <authorList>
            <person name="Atibalentja N."/>
            <person name="Keating K."/>
            <person name="Fields C.J."/>
        </authorList>
    </citation>
    <scope>NUCLEOTIDE SEQUENCE</scope>
    <source>
        <strain evidence="2">Niue_2</strain>
        <tissue evidence="2">Leaf</tissue>
    </source>
</reference>
<dbReference type="AlphaFoldDB" id="A0A843W5X8"/>
<protein>
    <recommendedName>
        <fullName evidence="4">Secreted protein</fullName>
    </recommendedName>
</protein>
<dbReference type="Proteomes" id="UP000652761">
    <property type="component" value="Unassembled WGS sequence"/>
</dbReference>
<name>A0A843W5X8_COLES</name>
<dbReference type="EMBL" id="NMUH01002503">
    <property type="protein sequence ID" value="MQM00365.1"/>
    <property type="molecule type" value="Genomic_DNA"/>
</dbReference>
<proteinExistence type="predicted"/>
<organism evidence="2 3">
    <name type="scientific">Colocasia esculenta</name>
    <name type="common">Wild taro</name>
    <name type="synonym">Arum esculentum</name>
    <dbReference type="NCBI Taxonomy" id="4460"/>
    <lineage>
        <taxon>Eukaryota</taxon>
        <taxon>Viridiplantae</taxon>
        <taxon>Streptophyta</taxon>
        <taxon>Embryophyta</taxon>
        <taxon>Tracheophyta</taxon>
        <taxon>Spermatophyta</taxon>
        <taxon>Magnoliopsida</taxon>
        <taxon>Liliopsida</taxon>
        <taxon>Araceae</taxon>
        <taxon>Aroideae</taxon>
        <taxon>Colocasieae</taxon>
        <taxon>Colocasia</taxon>
    </lineage>
</organism>
<gene>
    <name evidence="2" type="ORF">Taro_033096</name>
</gene>
<keyword evidence="3" id="KW-1185">Reference proteome</keyword>
<feature type="signal peptide" evidence="1">
    <location>
        <begin position="1"/>
        <end position="15"/>
    </location>
</feature>
<evidence type="ECO:0008006" key="4">
    <source>
        <dbReference type="Google" id="ProtNLM"/>
    </source>
</evidence>
<accession>A0A843W5X8</accession>
<keyword evidence="1" id="KW-0732">Signal</keyword>
<evidence type="ECO:0000313" key="3">
    <source>
        <dbReference type="Proteomes" id="UP000652761"/>
    </source>
</evidence>
<evidence type="ECO:0000256" key="1">
    <source>
        <dbReference type="SAM" id="SignalP"/>
    </source>
</evidence>
<evidence type="ECO:0000313" key="2">
    <source>
        <dbReference type="EMBL" id="MQM00365.1"/>
    </source>
</evidence>
<comment type="caution">
    <text evidence="2">The sequence shown here is derived from an EMBL/GenBank/DDBJ whole genome shotgun (WGS) entry which is preliminary data.</text>
</comment>
<feature type="chain" id="PRO_5032762197" description="Secreted protein" evidence="1">
    <location>
        <begin position="16"/>
        <end position="65"/>
    </location>
</feature>
<feature type="non-terminal residue" evidence="2">
    <location>
        <position position="1"/>
    </location>
</feature>